<dbReference type="AlphaFoldDB" id="A0A485K396"/>
<feature type="compositionally biased region" description="Low complexity" evidence="1">
    <location>
        <begin position="136"/>
        <end position="156"/>
    </location>
</feature>
<feature type="region of interest" description="Disordered" evidence="1">
    <location>
        <begin position="129"/>
        <end position="156"/>
    </location>
</feature>
<sequence length="532" mass="60208">MAQRRNSLPRTPDLSQLEKDLQKSNEALALCVESIKEQETFVERHQRAVEHHMNELRSVEYKRQDLLIQRDSILKRMEIFRVYEQSGRAGEIPASSPTSSVDHQPPPAKNPRLETAALPMRPIIVLESPPRRSSTRSRTTVTIPASSPNSSSRNNMTPNTVHVPMVPHVPHAPDLRSNHRSPDHFWSTTEKAKLLGQPRSTLIPDESDRKLRCAVFHSTLPDILATSSDEGMVRLWHYQAPRRTLSKIGWFKASLFRKDQQCMESLAWHPTQTKLAMGFRDAVDGRGSVAVAEWNDDSKLHLPPTNVWKHSTTMHPKGVSCLTWLDETYLVSGGAKHELVCWNHKTQDVQTLHTHHKSEVRAVCPHSSGNAVFTGALDGMVMKYDFQARTASVVREFRKPAISKINSVLEHPANPHLLMLSAVNTADQTMHLHDLRQRTNDRMPSLVWYKAQNKSMSQYITPRWSSAGMHVSCGSTVGQVSIWDIRACKQLEGPHQTVTVHNLKVLHALWHANQNAMVTISHDRHLGVVTFQ</sequence>
<evidence type="ECO:0000256" key="1">
    <source>
        <dbReference type="SAM" id="MobiDB-lite"/>
    </source>
</evidence>
<feature type="region of interest" description="Disordered" evidence="1">
    <location>
        <begin position="90"/>
        <end position="113"/>
    </location>
</feature>
<dbReference type="InterPro" id="IPR001680">
    <property type="entry name" value="WD40_rpt"/>
</dbReference>
<dbReference type="EMBL" id="VJMH01000030">
    <property type="protein sequence ID" value="KAF0720113.1"/>
    <property type="molecule type" value="Genomic_DNA"/>
</dbReference>
<evidence type="ECO:0000313" key="4">
    <source>
        <dbReference type="Proteomes" id="UP000332933"/>
    </source>
</evidence>
<protein>
    <submittedName>
        <fullName evidence="3">Aste57867_555 protein</fullName>
    </submittedName>
</protein>
<dbReference type="SMART" id="SM00320">
    <property type="entry name" value="WD40"/>
    <property type="match status" value="4"/>
</dbReference>
<proteinExistence type="predicted"/>
<accession>A0A485K396</accession>
<dbReference type="InterPro" id="IPR036322">
    <property type="entry name" value="WD40_repeat_dom_sf"/>
</dbReference>
<dbReference type="PANTHER" id="PTHR47232:SF1">
    <property type="entry name" value="TRANSDUCIN FAMILY PROTEIN _ WD-40 REPEAT FAMILY PROTEIN"/>
    <property type="match status" value="1"/>
</dbReference>
<organism evidence="3 4">
    <name type="scientific">Aphanomyces stellatus</name>
    <dbReference type="NCBI Taxonomy" id="120398"/>
    <lineage>
        <taxon>Eukaryota</taxon>
        <taxon>Sar</taxon>
        <taxon>Stramenopiles</taxon>
        <taxon>Oomycota</taxon>
        <taxon>Saprolegniomycetes</taxon>
        <taxon>Saprolegniales</taxon>
        <taxon>Verrucalvaceae</taxon>
        <taxon>Aphanomyces</taxon>
    </lineage>
</organism>
<gene>
    <name evidence="3" type="primary">Aste57867_555</name>
    <name evidence="2" type="ORF">As57867_000554</name>
    <name evidence="3" type="ORF">ASTE57867_555</name>
</gene>
<name>A0A485K396_9STRA</name>
<dbReference type="OrthoDB" id="1897642at2759"/>
<dbReference type="PANTHER" id="PTHR47232">
    <property type="entry name" value="TRANSDUCIN FAMILY PROTEIN / WD-40 REPEAT FAMILY PROTEIN"/>
    <property type="match status" value="1"/>
</dbReference>
<dbReference type="Pfam" id="PF00400">
    <property type="entry name" value="WD40"/>
    <property type="match status" value="1"/>
</dbReference>
<dbReference type="Proteomes" id="UP000332933">
    <property type="component" value="Unassembled WGS sequence"/>
</dbReference>
<dbReference type="Gene3D" id="2.130.10.10">
    <property type="entry name" value="YVTN repeat-like/Quinoprotein amine dehydrogenase"/>
    <property type="match status" value="1"/>
</dbReference>
<dbReference type="InterPro" id="IPR015943">
    <property type="entry name" value="WD40/YVTN_repeat-like_dom_sf"/>
</dbReference>
<evidence type="ECO:0000313" key="2">
    <source>
        <dbReference type="EMBL" id="KAF0720113.1"/>
    </source>
</evidence>
<dbReference type="SUPFAM" id="SSF50978">
    <property type="entry name" value="WD40 repeat-like"/>
    <property type="match status" value="1"/>
</dbReference>
<reference evidence="3 4" key="1">
    <citation type="submission" date="2019-03" db="EMBL/GenBank/DDBJ databases">
        <authorList>
            <person name="Gaulin E."/>
            <person name="Dumas B."/>
        </authorList>
    </citation>
    <scope>NUCLEOTIDE SEQUENCE [LARGE SCALE GENOMIC DNA]</scope>
    <source>
        <strain evidence="3">CBS 568.67</strain>
    </source>
</reference>
<keyword evidence="4" id="KW-1185">Reference proteome</keyword>
<dbReference type="EMBL" id="CAADRA010000030">
    <property type="protein sequence ID" value="VFT77780.1"/>
    <property type="molecule type" value="Genomic_DNA"/>
</dbReference>
<evidence type="ECO:0000313" key="3">
    <source>
        <dbReference type="EMBL" id="VFT77780.1"/>
    </source>
</evidence>
<reference evidence="2" key="2">
    <citation type="submission" date="2019-06" db="EMBL/GenBank/DDBJ databases">
        <title>Genomics analysis of Aphanomyces spp. identifies a new class of oomycete effector associated with host adaptation.</title>
        <authorList>
            <person name="Gaulin E."/>
        </authorList>
    </citation>
    <scope>NUCLEOTIDE SEQUENCE</scope>
    <source>
        <strain evidence="2">CBS 578.67</strain>
    </source>
</reference>